<gene>
    <name evidence="1" type="ORF">PVL29_022838</name>
</gene>
<dbReference type="EMBL" id="JARBHA010000017">
    <property type="protein sequence ID" value="KAJ9678075.1"/>
    <property type="molecule type" value="Genomic_DNA"/>
</dbReference>
<reference evidence="1 2" key="1">
    <citation type="journal article" date="2023" name="BMC Biotechnol.">
        <title>Vitis rotundifolia cv Carlos genome sequencing.</title>
        <authorList>
            <person name="Huff M."/>
            <person name="Hulse-Kemp A."/>
            <person name="Scheffler B."/>
            <person name="Youngblood R."/>
            <person name="Simpson S."/>
            <person name="Babiker E."/>
            <person name="Staton M."/>
        </authorList>
    </citation>
    <scope>NUCLEOTIDE SEQUENCE [LARGE SCALE GENOMIC DNA]</scope>
    <source>
        <tissue evidence="1">Leaf</tissue>
    </source>
</reference>
<accession>A0AA38YWN4</accession>
<sequence length="122" mass="14166">MDLQIDQRWQQLTNINEVCGNGSSHQEQMAACFDGINTNNIVLSSTDFIQNQMQSGYLSRSHREETGFKPREVPKESRMYLEIHHQQCSHSHISRLHLYSGHLGARHPHLVTYFLSCELTHF</sequence>
<proteinExistence type="predicted"/>
<evidence type="ECO:0000313" key="1">
    <source>
        <dbReference type="EMBL" id="KAJ9678075.1"/>
    </source>
</evidence>
<comment type="caution">
    <text evidence="1">The sequence shown here is derived from an EMBL/GenBank/DDBJ whole genome shotgun (WGS) entry which is preliminary data.</text>
</comment>
<dbReference type="AlphaFoldDB" id="A0AA38YWN4"/>
<name>A0AA38YWN4_VITRO</name>
<protein>
    <submittedName>
        <fullName evidence="1">Uncharacterized protein</fullName>
    </submittedName>
</protein>
<dbReference type="Proteomes" id="UP001168098">
    <property type="component" value="Unassembled WGS sequence"/>
</dbReference>
<evidence type="ECO:0000313" key="2">
    <source>
        <dbReference type="Proteomes" id="UP001168098"/>
    </source>
</evidence>
<organism evidence="1 2">
    <name type="scientific">Vitis rotundifolia</name>
    <name type="common">Muscadine grape</name>
    <dbReference type="NCBI Taxonomy" id="103349"/>
    <lineage>
        <taxon>Eukaryota</taxon>
        <taxon>Viridiplantae</taxon>
        <taxon>Streptophyta</taxon>
        <taxon>Embryophyta</taxon>
        <taxon>Tracheophyta</taxon>
        <taxon>Spermatophyta</taxon>
        <taxon>Magnoliopsida</taxon>
        <taxon>eudicotyledons</taxon>
        <taxon>Gunneridae</taxon>
        <taxon>Pentapetalae</taxon>
        <taxon>rosids</taxon>
        <taxon>Vitales</taxon>
        <taxon>Vitaceae</taxon>
        <taxon>Viteae</taxon>
        <taxon>Vitis</taxon>
    </lineage>
</organism>
<keyword evidence="2" id="KW-1185">Reference proteome</keyword>